<keyword evidence="6" id="KW-0256">Endoplasmic reticulum</keyword>
<dbReference type="EMBL" id="VYZN01000048">
    <property type="protein sequence ID" value="KAE9528649.1"/>
    <property type="molecule type" value="Genomic_DNA"/>
</dbReference>
<keyword evidence="3" id="KW-0328">Glycosyltransferase</keyword>
<evidence type="ECO:0000256" key="6">
    <source>
        <dbReference type="ARBA" id="ARBA00022824"/>
    </source>
</evidence>
<dbReference type="PANTHER" id="PTHR48043:SF145">
    <property type="entry name" value="FI06409P-RELATED"/>
    <property type="match status" value="1"/>
</dbReference>
<dbReference type="InterPro" id="IPR002213">
    <property type="entry name" value="UDP_glucos_trans"/>
</dbReference>
<reference evidence="12 13" key="1">
    <citation type="submission" date="2019-08" db="EMBL/GenBank/DDBJ databases">
        <title>The genome of the soybean aphid Biotype 1, its phylome, world population structure and adaptation to the North American continent.</title>
        <authorList>
            <person name="Giordano R."/>
            <person name="Donthu R.K."/>
            <person name="Hernandez A.G."/>
            <person name="Wright C.L."/>
            <person name="Zimin A.V."/>
        </authorList>
    </citation>
    <scope>NUCLEOTIDE SEQUENCE [LARGE SCALE GENOMIC DNA]</scope>
    <source>
        <tissue evidence="12">Whole aphids</tissue>
    </source>
</reference>
<evidence type="ECO:0000256" key="2">
    <source>
        <dbReference type="ARBA" id="ARBA00009995"/>
    </source>
</evidence>
<evidence type="ECO:0000256" key="8">
    <source>
        <dbReference type="ARBA" id="ARBA00023136"/>
    </source>
</evidence>
<evidence type="ECO:0000313" key="12">
    <source>
        <dbReference type="EMBL" id="KAE9528649.1"/>
    </source>
</evidence>
<dbReference type="InterPro" id="IPR050271">
    <property type="entry name" value="UDP-glycosyltransferase"/>
</dbReference>
<keyword evidence="13" id="KW-1185">Reference proteome</keyword>
<dbReference type="GO" id="GO:0008194">
    <property type="term" value="F:UDP-glycosyltransferase activity"/>
    <property type="evidence" value="ECO:0007669"/>
    <property type="project" value="InterPro"/>
</dbReference>
<comment type="similarity">
    <text evidence="2">Belongs to the UDP-glycosyltransferase family.</text>
</comment>
<feature type="transmembrane region" description="Helical" evidence="11">
    <location>
        <begin position="487"/>
        <end position="511"/>
    </location>
</feature>
<evidence type="ECO:0000256" key="3">
    <source>
        <dbReference type="ARBA" id="ARBA00022676"/>
    </source>
</evidence>
<comment type="subcellular location">
    <subcellularLocation>
        <location evidence="10">Endomembrane system</location>
        <topology evidence="10">Single-pass type I membrane protein</topology>
    </subcellularLocation>
    <subcellularLocation>
        <location evidence="1">Endoplasmic reticulum</location>
    </subcellularLocation>
</comment>
<dbReference type="AlphaFoldDB" id="A0A6G0T9U4"/>
<evidence type="ECO:0000313" key="13">
    <source>
        <dbReference type="Proteomes" id="UP000475862"/>
    </source>
</evidence>
<dbReference type="Gene3D" id="3.40.50.2000">
    <property type="entry name" value="Glycogen Phosphorylase B"/>
    <property type="match status" value="1"/>
</dbReference>
<accession>A0A6G0T9U4</accession>
<keyword evidence="4" id="KW-0808">Transferase</keyword>
<dbReference type="SUPFAM" id="SSF53756">
    <property type="entry name" value="UDP-Glycosyltransferase/glycogen phosphorylase"/>
    <property type="match status" value="1"/>
</dbReference>
<keyword evidence="8 11" id="KW-0472">Membrane</keyword>
<evidence type="ECO:0000256" key="9">
    <source>
        <dbReference type="ARBA" id="ARBA00023180"/>
    </source>
</evidence>
<evidence type="ECO:0000256" key="1">
    <source>
        <dbReference type="ARBA" id="ARBA00004240"/>
    </source>
</evidence>
<organism evidence="12 13">
    <name type="scientific">Aphis glycines</name>
    <name type="common">Soybean aphid</name>
    <dbReference type="NCBI Taxonomy" id="307491"/>
    <lineage>
        <taxon>Eukaryota</taxon>
        <taxon>Metazoa</taxon>
        <taxon>Ecdysozoa</taxon>
        <taxon>Arthropoda</taxon>
        <taxon>Hexapoda</taxon>
        <taxon>Insecta</taxon>
        <taxon>Pterygota</taxon>
        <taxon>Neoptera</taxon>
        <taxon>Paraneoptera</taxon>
        <taxon>Hemiptera</taxon>
        <taxon>Sternorrhyncha</taxon>
        <taxon>Aphidomorpha</taxon>
        <taxon>Aphidoidea</taxon>
        <taxon>Aphididae</taxon>
        <taxon>Aphidini</taxon>
        <taxon>Aphis</taxon>
        <taxon>Aphis</taxon>
    </lineage>
</organism>
<sequence length="548" mass="62222">MIHACYCINSNLINSYTIEMNMSHKSVVSILILTLFSCKFIQPGNTARILAVETFAGKSHWNFMRAVLRALTDNRHNVTVFTPFVEGNRVNYTEIDMSSMFKMKIAMDVVEMRQLFNDQFTPASFMLKLGRHSCDVLTKNDQLNDILANKLETDFDAIIFEPGIISGCLTYLGANSTLPVIHTSPVPINTYTERITYGDVHNPATVSTMLFKSAVPKTFVQRLTNTLVFLYISTIIRFQEFLLQVIESKPYDLSIVTPPSLVFTNTHFISDKARPTPSNVVNVGGIHLKPPKKIPQDILDFIENSPNGVVLFTFGSTIAVNTLPRNIVTAFKEAIAQLPQRVLLKYEGEMEDKPKNVMTKKWLPQLHKNVKLFVSHGGISGLYEAVDAGVPVLGFPLFGDQHRNIDNLVESGMAISMEIFSVTRDTFLKNVLDLVNNVKYMHNAKIASKIFKDRPMSQEKSVVYWTEYVIRHKGAQHLKSQALNLMWFQYFLLDVIALIVLFIFIFVLIVLKCLKFISNHLQLDSYNEIITDTLTNTLINKIRIHKTR</sequence>
<keyword evidence="7 11" id="KW-1133">Transmembrane helix</keyword>
<dbReference type="CDD" id="cd03784">
    <property type="entry name" value="GT1_Gtf-like"/>
    <property type="match status" value="1"/>
</dbReference>
<proteinExistence type="inferred from homology"/>
<evidence type="ECO:0000256" key="5">
    <source>
        <dbReference type="ARBA" id="ARBA00022692"/>
    </source>
</evidence>
<evidence type="ECO:0000256" key="4">
    <source>
        <dbReference type="ARBA" id="ARBA00022679"/>
    </source>
</evidence>
<evidence type="ECO:0000256" key="7">
    <source>
        <dbReference type="ARBA" id="ARBA00022989"/>
    </source>
</evidence>
<protein>
    <recommendedName>
        <fullName evidence="14">UDP-glycosyltransferases domain-containing protein</fullName>
    </recommendedName>
</protein>
<dbReference type="PANTHER" id="PTHR48043">
    <property type="entry name" value="EG:EG0003.4 PROTEIN-RELATED"/>
    <property type="match status" value="1"/>
</dbReference>
<dbReference type="GO" id="GO:0005783">
    <property type="term" value="C:endoplasmic reticulum"/>
    <property type="evidence" value="ECO:0007669"/>
    <property type="project" value="UniProtKB-SubCell"/>
</dbReference>
<dbReference type="FunFam" id="3.40.50.2000:FF:000050">
    <property type="entry name" value="UDP-glucuronosyltransferase"/>
    <property type="match status" value="1"/>
</dbReference>
<keyword evidence="5 11" id="KW-0812">Transmembrane</keyword>
<name>A0A6G0T9U4_APHGL</name>
<evidence type="ECO:0008006" key="14">
    <source>
        <dbReference type="Google" id="ProtNLM"/>
    </source>
</evidence>
<gene>
    <name evidence="12" type="ORF">AGLY_012224</name>
</gene>
<evidence type="ECO:0000256" key="11">
    <source>
        <dbReference type="SAM" id="Phobius"/>
    </source>
</evidence>
<comment type="caution">
    <text evidence="12">The sequence shown here is derived from an EMBL/GenBank/DDBJ whole genome shotgun (WGS) entry which is preliminary data.</text>
</comment>
<dbReference type="OrthoDB" id="5835829at2759"/>
<dbReference type="Pfam" id="PF00201">
    <property type="entry name" value="UDPGT"/>
    <property type="match status" value="1"/>
</dbReference>
<keyword evidence="9" id="KW-0325">Glycoprotein</keyword>
<dbReference type="Proteomes" id="UP000475862">
    <property type="component" value="Unassembled WGS sequence"/>
</dbReference>
<evidence type="ECO:0000256" key="10">
    <source>
        <dbReference type="ARBA" id="ARBA00046288"/>
    </source>
</evidence>